<dbReference type="Pfam" id="PF00483">
    <property type="entry name" value="NTP_transferase"/>
    <property type="match status" value="1"/>
</dbReference>
<dbReference type="PANTHER" id="PTHR22572">
    <property type="entry name" value="SUGAR-1-PHOSPHATE GUANYL TRANSFERASE"/>
    <property type="match status" value="1"/>
</dbReference>
<dbReference type="InterPro" id="IPR056818">
    <property type="entry name" value="GlmU/GlgC-like_hexapep"/>
</dbReference>
<evidence type="ECO:0000259" key="2">
    <source>
        <dbReference type="Pfam" id="PF24894"/>
    </source>
</evidence>
<accession>A0A6J5YR13</accession>
<gene>
    <name evidence="4" type="ORF">UFOPK1854_00271</name>
    <name evidence="5" type="ORF">UFOPK3282_00262</name>
    <name evidence="6" type="ORF">UFOPK3935_00038</name>
    <name evidence="3" type="ORF">UFOPK4171_00112</name>
</gene>
<dbReference type="EMBL" id="CAEZUT010000017">
    <property type="protein sequence ID" value="CAB4605903.1"/>
    <property type="molecule type" value="Genomic_DNA"/>
</dbReference>
<evidence type="ECO:0000313" key="6">
    <source>
        <dbReference type="EMBL" id="CAB4970228.1"/>
    </source>
</evidence>
<evidence type="ECO:0000313" key="3">
    <source>
        <dbReference type="EMBL" id="CAB4332604.1"/>
    </source>
</evidence>
<reference evidence="3" key="1">
    <citation type="submission" date="2020-05" db="EMBL/GenBank/DDBJ databases">
        <authorList>
            <person name="Chiriac C."/>
            <person name="Salcher M."/>
            <person name="Ghai R."/>
            <person name="Kavagutti S V."/>
        </authorList>
    </citation>
    <scope>NUCLEOTIDE SEQUENCE</scope>
</reference>
<proteinExistence type="predicted"/>
<dbReference type="Pfam" id="PF24894">
    <property type="entry name" value="Hexapep_GlmU"/>
    <property type="match status" value="1"/>
</dbReference>
<feature type="domain" description="Glucose-1-phosphate adenylyltransferase/Bifunctional protein GlmU-like C-terminal hexapeptide" evidence="2">
    <location>
        <begin position="245"/>
        <end position="316"/>
    </location>
</feature>
<dbReference type="Gene3D" id="3.90.550.10">
    <property type="entry name" value="Spore Coat Polysaccharide Biosynthesis Protein SpsA, Chain A"/>
    <property type="match status" value="1"/>
</dbReference>
<organism evidence="3">
    <name type="scientific">freshwater metagenome</name>
    <dbReference type="NCBI Taxonomy" id="449393"/>
    <lineage>
        <taxon>unclassified sequences</taxon>
        <taxon>metagenomes</taxon>
        <taxon>ecological metagenomes</taxon>
    </lineage>
</organism>
<dbReference type="InterPro" id="IPR050486">
    <property type="entry name" value="Mannose-1P_guanyltransferase"/>
</dbReference>
<sequence>MKTSAILLVGGKGTRLQPLTNNSPKPMLPVGGVPFTEHQIIKAREAGISEIVLATSYLAEIFQPYFGDGSKFGIAVKYAVEEVALGTGGAIHNAAKLLAPADQVVIFNGDVLSAHDLTKQIKFHEEKAADVTLYLTEVADARAYGSVELLAGERVKSFLEKMENPPSNLINAGCYVFNRNVIDEIAEGKVVSVERETFPQLLAADKKVFGFVDRSYWLDIGTPAALIKGSKDLITGKVFSAATPKHAGDSIIASDVKVGEASKINSGSFVHSQVLVEGNCEISGSIIGSGATIGANCKIIDSFIAPNTKIPAGTVVISNYLGF</sequence>
<evidence type="ECO:0000313" key="4">
    <source>
        <dbReference type="EMBL" id="CAB4605903.1"/>
    </source>
</evidence>
<dbReference type="InterPro" id="IPR005835">
    <property type="entry name" value="NTP_transferase_dom"/>
</dbReference>
<dbReference type="CDD" id="cd04181">
    <property type="entry name" value="NTP_transferase"/>
    <property type="match status" value="1"/>
</dbReference>
<dbReference type="EMBL" id="CAESAM010000005">
    <property type="protein sequence ID" value="CAB4332604.1"/>
    <property type="molecule type" value="Genomic_DNA"/>
</dbReference>
<protein>
    <submittedName>
        <fullName evidence="3">Unannotated protein</fullName>
    </submittedName>
</protein>
<dbReference type="Gene3D" id="2.160.10.10">
    <property type="entry name" value="Hexapeptide repeat proteins"/>
    <property type="match status" value="1"/>
</dbReference>
<dbReference type="EMBL" id="CAFBOH010000001">
    <property type="protein sequence ID" value="CAB4970228.1"/>
    <property type="molecule type" value="Genomic_DNA"/>
</dbReference>
<name>A0A6J5YR13_9ZZZZ</name>
<evidence type="ECO:0000313" key="5">
    <source>
        <dbReference type="EMBL" id="CAB4848054.1"/>
    </source>
</evidence>
<dbReference type="InterPro" id="IPR029044">
    <property type="entry name" value="Nucleotide-diphossugar_trans"/>
</dbReference>
<dbReference type="SUPFAM" id="SSF53448">
    <property type="entry name" value="Nucleotide-diphospho-sugar transferases"/>
    <property type="match status" value="1"/>
</dbReference>
<dbReference type="EMBL" id="CAFBJG010000015">
    <property type="protein sequence ID" value="CAB4848054.1"/>
    <property type="molecule type" value="Genomic_DNA"/>
</dbReference>
<feature type="domain" description="Nucleotidyl transferase" evidence="1">
    <location>
        <begin position="5"/>
        <end position="233"/>
    </location>
</feature>
<dbReference type="AlphaFoldDB" id="A0A6J5YR13"/>
<evidence type="ECO:0000259" key="1">
    <source>
        <dbReference type="Pfam" id="PF00483"/>
    </source>
</evidence>